<dbReference type="SMART" id="SM00338">
    <property type="entry name" value="BRLZ"/>
    <property type="match status" value="1"/>
</dbReference>
<evidence type="ECO:0000313" key="9">
    <source>
        <dbReference type="WBParaSite" id="SVE_0150100.1"/>
    </source>
</evidence>
<name>A0A0K0EY93_STRVS</name>
<keyword evidence="4" id="KW-0804">Transcription</keyword>
<feature type="domain" description="BZIP" evidence="7">
    <location>
        <begin position="268"/>
        <end position="331"/>
    </location>
</feature>
<keyword evidence="8" id="KW-1185">Reference proteome</keyword>
<evidence type="ECO:0000256" key="5">
    <source>
        <dbReference type="ARBA" id="ARBA00023242"/>
    </source>
</evidence>
<dbReference type="STRING" id="75913.A0A0K0EY93"/>
<organism evidence="8 9">
    <name type="scientific">Strongyloides venezuelensis</name>
    <name type="common">Threadworm</name>
    <dbReference type="NCBI Taxonomy" id="75913"/>
    <lineage>
        <taxon>Eukaryota</taxon>
        <taxon>Metazoa</taxon>
        <taxon>Ecdysozoa</taxon>
        <taxon>Nematoda</taxon>
        <taxon>Chromadorea</taxon>
        <taxon>Rhabditida</taxon>
        <taxon>Tylenchina</taxon>
        <taxon>Panagrolaimomorpha</taxon>
        <taxon>Strongyloidoidea</taxon>
        <taxon>Strongyloididae</taxon>
        <taxon>Strongyloides</taxon>
    </lineage>
</organism>
<reference evidence="9" key="2">
    <citation type="submission" date="2015-08" db="UniProtKB">
        <authorList>
            <consortium name="WormBaseParasite"/>
        </authorList>
    </citation>
    <scope>IDENTIFICATION</scope>
</reference>
<dbReference type="PROSITE" id="PS00036">
    <property type="entry name" value="BZIP_BASIC"/>
    <property type="match status" value="1"/>
</dbReference>
<sequence>MNASDGKINYNGQVLPTEIEDIDEPYNFNGDRPSNYLVMNNETFNGDYMHHIYSNLQEENQRDNVFENFEDNSLFNCQSFSSNSNTLSDSGVDSPSIDGTLIPIPLEYENKNFPYYTNQSSIDVLSSNNIITLYDSPKSIDEKSLNNHRNDRIRFSKNKKLVNMSGNLQRNDTANSVTSENNLNITSKGIQKISSLKSYGQKSFDYNGDSTKKFNNLSGSSNLYNDRSSSSNGKFPPLILTEEEKKLCAKEGVHFPEYYPLTKNEEKELKRIRRKIRNKKSAQESRKRKQDYIKALEERVREYEYENKQLKYRLECSNNQNQKIILQLRKLQSICNEDSKNNTHL</sequence>
<dbReference type="PROSITE" id="PS50217">
    <property type="entry name" value="BZIP"/>
    <property type="match status" value="1"/>
</dbReference>
<dbReference type="Pfam" id="PF00170">
    <property type="entry name" value="bZIP_1"/>
    <property type="match status" value="1"/>
</dbReference>
<dbReference type="InterPro" id="IPR046347">
    <property type="entry name" value="bZIP_sf"/>
</dbReference>
<evidence type="ECO:0000256" key="3">
    <source>
        <dbReference type="ARBA" id="ARBA00023125"/>
    </source>
</evidence>
<evidence type="ECO:0000256" key="1">
    <source>
        <dbReference type="ARBA" id="ARBA00004648"/>
    </source>
</evidence>
<keyword evidence="6" id="KW-0175">Coiled coil</keyword>
<protein>
    <submittedName>
        <fullName evidence="9">BZIP domain-containing protein</fullName>
    </submittedName>
</protein>
<evidence type="ECO:0000259" key="7">
    <source>
        <dbReference type="PROSITE" id="PS50217"/>
    </source>
</evidence>
<dbReference type="InterPro" id="IPR051381">
    <property type="entry name" value="CREB_ATF_subfamily"/>
</dbReference>
<proteinExistence type="predicted"/>
<dbReference type="WBParaSite" id="SVE_0150100.1">
    <property type="protein sequence ID" value="SVE_0150100.1"/>
    <property type="gene ID" value="SVE_0150100"/>
</dbReference>
<dbReference type="InterPro" id="IPR004827">
    <property type="entry name" value="bZIP"/>
</dbReference>
<reference evidence="8" key="1">
    <citation type="submission" date="2014-07" db="EMBL/GenBank/DDBJ databases">
        <authorList>
            <person name="Martin A.A"/>
            <person name="De Silva N."/>
        </authorList>
    </citation>
    <scope>NUCLEOTIDE SEQUENCE</scope>
</reference>
<dbReference type="GO" id="GO:0000978">
    <property type="term" value="F:RNA polymerase II cis-regulatory region sequence-specific DNA binding"/>
    <property type="evidence" value="ECO:0007669"/>
    <property type="project" value="TreeGrafter"/>
</dbReference>
<keyword evidence="2" id="KW-0805">Transcription regulation</keyword>
<dbReference type="PANTHER" id="PTHR45996">
    <property type="entry name" value="AGAP001464-PB"/>
    <property type="match status" value="1"/>
</dbReference>
<feature type="coiled-coil region" evidence="6">
    <location>
        <begin position="262"/>
        <end position="320"/>
    </location>
</feature>
<dbReference type="AlphaFoldDB" id="A0A0K0EY93"/>
<accession>A0A0K0EY93</accession>
<keyword evidence="5" id="KW-0539">Nucleus</keyword>
<evidence type="ECO:0000256" key="2">
    <source>
        <dbReference type="ARBA" id="ARBA00023015"/>
    </source>
</evidence>
<comment type="subcellular location">
    <subcellularLocation>
        <location evidence="1">Endoplasmic reticulum membrane</location>
        <topology evidence="1">Single-pass type II membrane protein</topology>
    </subcellularLocation>
</comment>
<dbReference type="GO" id="GO:0005634">
    <property type="term" value="C:nucleus"/>
    <property type="evidence" value="ECO:0007669"/>
    <property type="project" value="TreeGrafter"/>
</dbReference>
<dbReference type="GO" id="GO:0005789">
    <property type="term" value="C:endoplasmic reticulum membrane"/>
    <property type="evidence" value="ECO:0007669"/>
    <property type="project" value="UniProtKB-SubCell"/>
</dbReference>
<evidence type="ECO:0000256" key="4">
    <source>
        <dbReference type="ARBA" id="ARBA00023163"/>
    </source>
</evidence>
<dbReference type="GO" id="GO:0000981">
    <property type="term" value="F:DNA-binding transcription factor activity, RNA polymerase II-specific"/>
    <property type="evidence" value="ECO:0007669"/>
    <property type="project" value="TreeGrafter"/>
</dbReference>
<dbReference type="PANTHER" id="PTHR45996:SF3">
    <property type="entry name" value="CREB-H TRANSCRIPTION FACTOR HOMOLOG LET-607"/>
    <property type="match status" value="1"/>
</dbReference>
<evidence type="ECO:0000313" key="8">
    <source>
        <dbReference type="Proteomes" id="UP000035680"/>
    </source>
</evidence>
<dbReference type="Gene3D" id="1.20.5.170">
    <property type="match status" value="1"/>
</dbReference>
<keyword evidence="3" id="KW-0238">DNA-binding</keyword>
<dbReference type="SUPFAM" id="SSF57959">
    <property type="entry name" value="Leucine zipper domain"/>
    <property type="match status" value="1"/>
</dbReference>
<dbReference type="Proteomes" id="UP000035680">
    <property type="component" value="Unassembled WGS sequence"/>
</dbReference>
<evidence type="ECO:0000256" key="6">
    <source>
        <dbReference type="SAM" id="Coils"/>
    </source>
</evidence>